<dbReference type="FunFam" id="1.10.472.10:FF:000005">
    <property type="entry name" value="G2/mitotic-specific cyclin B"/>
    <property type="match status" value="1"/>
</dbReference>
<dbReference type="AlphaFoldDB" id="A0A1E4SYM8"/>
<evidence type="ECO:0000256" key="6">
    <source>
        <dbReference type="SAM" id="MobiDB-lite"/>
    </source>
</evidence>
<keyword evidence="10" id="KW-1185">Reference proteome</keyword>
<reference evidence="10" key="1">
    <citation type="submission" date="2016-04" db="EMBL/GenBank/DDBJ databases">
        <title>Comparative genomics of biotechnologically important yeasts.</title>
        <authorList>
            <consortium name="DOE Joint Genome Institute"/>
            <person name="Riley R."/>
            <person name="Haridas S."/>
            <person name="Wolfe K.H."/>
            <person name="Lopes M.R."/>
            <person name="Hittinger C.T."/>
            <person name="Goker M."/>
            <person name="Salamov A."/>
            <person name="Wisecaver J."/>
            <person name="Long T.M."/>
            <person name="Aerts A.L."/>
            <person name="Barry K."/>
            <person name="Choi C."/>
            <person name="Clum A."/>
            <person name="Coughlan A.Y."/>
            <person name="Deshpande S."/>
            <person name="Douglass A.P."/>
            <person name="Hanson S.J."/>
            <person name="Klenk H.-P."/>
            <person name="Labutti K."/>
            <person name="Lapidus A."/>
            <person name="Lindquist E."/>
            <person name="Lipzen A."/>
            <person name="Meier-Kolthoff J.P."/>
            <person name="Ohm R.A."/>
            <person name="Otillar R.P."/>
            <person name="Pangilinan J."/>
            <person name="Peng Y."/>
            <person name="Rokas A."/>
            <person name="Rosa C.A."/>
            <person name="Scheuner C."/>
            <person name="Sibirny A.A."/>
            <person name="Slot J.C."/>
            <person name="Stielow J.B."/>
            <person name="Sun H."/>
            <person name="Kurtzman C.P."/>
            <person name="Blackwell M."/>
            <person name="Grigoriev I.V."/>
            <person name="Jeffries T.W."/>
        </authorList>
    </citation>
    <scope>NUCLEOTIDE SEQUENCE [LARGE SCALE GENOMIC DNA]</scope>
    <source>
        <strain evidence="10">NRRL YB-2248</strain>
    </source>
</reference>
<evidence type="ECO:0000256" key="2">
    <source>
        <dbReference type="ARBA" id="ARBA00022618"/>
    </source>
</evidence>
<organism evidence="9 10">
    <name type="scientific">[Candida] arabinofermentans NRRL YB-2248</name>
    <dbReference type="NCBI Taxonomy" id="983967"/>
    <lineage>
        <taxon>Eukaryota</taxon>
        <taxon>Fungi</taxon>
        <taxon>Dikarya</taxon>
        <taxon>Ascomycota</taxon>
        <taxon>Saccharomycotina</taxon>
        <taxon>Pichiomycetes</taxon>
        <taxon>Pichiales</taxon>
        <taxon>Pichiaceae</taxon>
        <taxon>Ogataea</taxon>
        <taxon>Ogataea/Candida clade</taxon>
    </lineage>
</organism>
<dbReference type="Proteomes" id="UP000094801">
    <property type="component" value="Unassembled WGS sequence"/>
</dbReference>
<feature type="compositionally biased region" description="Low complexity" evidence="6">
    <location>
        <begin position="74"/>
        <end position="84"/>
    </location>
</feature>
<keyword evidence="3 5" id="KW-0195">Cyclin</keyword>
<protein>
    <submittedName>
        <fullName evidence="9">Uncharacterized protein</fullName>
    </submittedName>
</protein>
<dbReference type="CDD" id="cd20512">
    <property type="entry name" value="CYCLIN_CLBs_yeast_rpt2"/>
    <property type="match status" value="1"/>
</dbReference>
<dbReference type="InterPro" id="IPR046965">
    <property type="entry name" value="Cyclin_A/B-like"/>
</dbReference>
<dbReference type="Gene3D" id="1.10.472.10">
    <property type="entry name" value="Cyclin-like"/>
    <property type="match status" value="2"/>
</dbReference>
<feature type="domain" description="Cyclin-like" evidence="7">
    <location>
        <begin position="290"/>
        <end position="371"/>
    </location>
</feature>
<keyword evidence="4" id="KW-0131">Cell cycle</keyword>
<feature type="compositionally biased region" description="Polar residues" evidence="6">
    <location>
        <begin position="40"/>
        <end position="60"/>
    </location>
</feature>
<evidence type="ECO:0000313" key="9">
    <source>
        <dbReference type="EMBL" id="ODV84571.1"/>
    </source>
</evidence>
<dbReference type="OrthoDB" id="5590282at2759"/>
<dbReference type="InterPro" id="IPR039361">
    <property type="entry name" value="Cyclin"/>
</dbReference>
<evidence type="ECO:0000256" key="5">
    <source>
        <dbReference type="RuleBase" id="RU000383"/>
    </source>
</evidence>
<feature type="domain" description="Cyclin-like" evidence="7">
    <location>
        <begin position="193"/>
        <end position="277"/>
    </location>
</feature>
<dbReference type="InterPro" id="IPR048258">
    <property type="entry name" value="Cyclins_cyclin-box"/>
</dbReference>
<evidence type="ECO:0000256" key="1">
    <source>
        <dbReference type="ARBA" id="ARBA00006955"/>
    </source>
</evidence>
<dbReference type="Pfam" id="PF00134">
    <property type="entry name" value="Cyclin_N"/>
    <property type="match status" value="1"/>
</dbReference>
<feature type="region of interest" description="Disordered" evidence="6">
    <location>
        <begin position="1"/>
        <end position="115"/>
    </location>
</feature>
<dbReference type="InterPro" id="IPR036915">
    <property type="entry name" value="Cyclin-like_sf"/>
</dbReference>
<evidence type="ECO:0000256" key="3">
    <source>
        <dbReference type="ARBA" id="ARBA00023127"/>
    </source>
</evidence>
<keyword evidence="2" id="KW-0132">Cell division</keyword>
<dbReference type="InterPro" id="IPR006671">
    <property type="entry name" value="Cyclin_N"/>
</dbReference>
<dbReference type="GO" id="GO:0051301">
    <property type="term" value="P:cell division"/>
    <property type="evidence" value="ECO:0007669"/>
    <property type="project" value="UniProtKB-KW"/>
</dbReference>
<feature type="compositionally biased region" description="Polar residues" evidence="6">
    <location>
        <begin position="20"/>
        <end position="29"/>
    </location>
</feature>
<dbReference type="SMART" id="SM01332">
    <property type="entry name" value="Cyclin_C"/>
    <property type="match status" value="1"/>
</dbReference>
<sequence length="411" mass="47536">MKAKDLSEQQQQQQQQQQQPTTTSSQNVTVRPRRVLGVISDTTLNTRLPKTNDSDSTNGKLPSISDLQQEEKSQSQSQSQPQSQNHSPYIDHHDGIEEDYDEGNTTTHFESEPMSPIMNDSIVDEITNAFKKYSNNYLDPNDEDTFDVTMVAEYGNQIFNYLHELEYKFSPSPKYIEKVQNELTYDHRSTLLNWLIQLHSRFNLLPETLFLTINIIDRFLSIKAISLSRFQLCGAVALFIASKYEEINVPTVSQMIYMIGDQFTITEFLRAEKFMIEVLNFEFGYPGPMSFLRRGSKADDYDNEIRTLAKYFLEVSIMEPKLISSPPSWIAAGSQFLARKMLGRGDWSQLHIYYTGYTKNQLLPLVEVLEDCCLNSDIHHPAVFKKYSTNRFSSSSIYVRDYLQVLYEEQQ</sequence>
<evidence type="ECO:0000256" key="4">
    <source>
        <dbReference type="ARBA" id="ARBA00023306"/>
    </source>
</evidence>
<dbReference type="InterPro" id="IPR004367">
    <property type="entry name" value="Cyclin_C-dom"/>
</dbReference>
<evidence type="ECO:0000259" key="8">
    <source>
        <dbReference type="SMART" id="SM01332"/>
    </source>
</evidence>
<accession>A0A1E4SYM8</accession>
<dbReference type="PROSITE" id="PS00292">
    <property type="entry name" value="CYCLINS"/>
    <property type="match status" value="1"/>
</dbReference>
<dbReference type="GO" id="GO:0016538">
    <property type="term" value="F:cyclin-dependent protein serine/threonine kinase regulator activity"/>
    <property type="evidence" value="ECO:0007669"/>
    <property type="project" value="InterPro"/>
</dbReference>
<dbReference type="PANTHER" id="PTHR10177">
    <property type="entry name" value="CYCLINS"/>
    <property type="match status" value="1"/>
</dbReference>
<dbReference type="Pfam" id="PF02984">
    <property type="entry name" value="Cyclin_C"/>
    <property type="match status" value="1"/>
</dbReference>
<dbReference type="EMBL" id="KV453856">
    <property type="protein sequence ID" value="ODV84571.1"/>
    <property type="molecule type" value="Genomic_DNA"/>
</dbReference>
<evidence type="ECO:0000259" key="7">
    <source>
        <dbReference type="SMART" id="SM00385"/>
    </source>
</evidence>
<feature type="domain" description="Cyclin C-terminal" evidence="8">
    <location>
        <begin position="286"/>
        <end position="401"/>
    </location>
</feature>
<dbReference type="STRING" id="983967.A0A1E4SYM8"/>
<gene>
    <name evidence="9" type="ORF">CANARDRAFT_200950</name>
</gene>
<dbReference type="GO" id="GO:0044772">
    <property type="term" value="P:mitotic cell cycle phase transition"/>
    <property type="evidence" value="ECO:0007669"/>
    <property type="project" value="InterPro"/>
</dbReference>
<dbReference type="InterPro" id="IPR013763">
    <property type="entry name" value="Cyclin-like_dom"/>
</dbReference>
<comment type="similarity">
    <text evidence="1">Belongs to the cyclin family. Cyclin AB subfamily.</text>
</comment>
<dbReference type="SMART" id="SM00385">
    <property type="entry name" value="CYCLIN"/>
    <property type="match status" value="2"/>
</dbReference>
<proteinExistence type="inferred from homology"/>
<name>A0A1E4SYM8_9ASCO</name>
<dbReference type="SUPFAM" id="SSF47954">
    <property type="entry name" value="Cyclin-like"/>
    <property type="match status" value="2"/>
</dbReference>
<dbReference type="PIRSF" id="PIRSF001771">
    <property type="entry name" value="Cyclin_A_B_D_E"/>
    <property type="match status" value="1"/>
</dbReference>
<evidence type="ECO:0000313" key="10">
    <source>
        <dbReference type="Proteomes" id="UP000094801"/>
    </source>
</evidence>
<feature type="compositionally biased region" description="Low complexity" evidence="6">
    <location>
        <begin position="9"/>
        <end position="19"/>
    </location>
</feature>